<dbReference type="STRING" id="1384459.GL4_1449"/>
<evidence type="ECO:0000313" key="3">
    <source>
        <dbReference type="Proteomes" id="UP000031643"/>
    </source>
</evidence>
<dbReference type="KEGG" id="mcg:GL4_1449"/>
<dbReference type="EMBL" id="AP014648">
    <property type="protein sequence ID" value="BAQ16905.1"/>
    <property type="molecule type" value="Genomic_DNA"/>
</dbReference>
<dbReference type="Proteomes" id="UP000031643">
    <property type="component" value="Chromosome"/>
</dbReference>
<dbReference type="HOGENOM" id="CLU_717300_0_0_5"/>
<sequence>MADDINFGLLSDALGDPLLNLGLGILAASGPSAAPVSTGQAIGAGVGQANRAVQLSQQNQLVRDRIVDNQRKREAQAKLKELLPGELSLLADIAPDQVAQGLVSRAFPSERTAPPELRLLEAMGIDPRSPEGQEILLSKLQGGSTRDILNQLQVRGLLNEEVAQRVALEDTAISANAGINALETIKAIPGADIFLTNPDLIHTTRQALAVGELDPTGILKGLPSKVSGIPQDQLSTALNAAETVEKQRNALGQGLSTQAGAAGLRSRLLSLGQGAGLDVQLEVFGQALDRAKRQLAGTSSAIDVQGFGDKGTDAKSHAKPPPTARQIAARRTKKPAEQSTEIGLRTAGGMIPPAAVRFLKDNADDPAVREQFRSKYGHDPEAFLR</sequence>
<keyword evidence="3" id="KW-1185">Reference proteome</keyword>
<feature type="region of interest" description="Disordered" evidence="1">
    <location>
        <begin position="304"/>
        <end position="343"/>
    </location>
</feature>
<accession>A0A0A8K1Y8</accession>
<reference evidence="2 3" key="1">
    <citation type="submission" date="2014-09" db="EMBL/GenBank/DDBJ databases">
        <title>Genome sequencing of Methyloceanibacter caenitepidi Gela4.</title>
        <authorList>
            <person name="Takeuchi M."/>
            <person name="Susumu S."/>
            <person name="Kamagata Y."/>
            <person name="Oshima K."/>
            <person name="Hattori M."/>
            <person name="Iwasaki W."/>
        </authorList>
    </citation>
    <scope>NUCLEOTIDE SEQUENCE [LARGE SCALE GENOMIC DNA]</scope>
    <source>
        <strain evidence="2 3">Gela4</strain>
    </source>
</reference>
<evidence type="ECO:0000256" key="1">
    <source>
        <dbReference type="SAM" id="MobiDB-lite"/>
    </source>
</evidence>
<organism evidence="2 3">
    <name type="scientific">Methyloceanibacter caenitepidi</name>
    <dbReference type="NCBI Taxonomy" id="1384459"/>
    <lineage>
        <taxon>Bacteria</taxon>
        <taxon>Pseudomonadati</taxon>
        <taxon>Pseudomonadota</taxon>
        <taxon>Alphaproteobacteria</taxon>
        <taxon>Hyphomicrobiales</taxon>
        <taxon>Hyphomicrobiaceae</taxon>
        <taxon>Methyloceanibacter</taxon>
    </lineage>
</organism>
<dbReference type="AlphaFoldDB" id="A0A0A8K1Y8"/>
<proteinExistence type="predicted"/>
<name>A0A0A8K1Y8_9HYPH</name>
<evidence type="ECO:0000313" key="2">
    <source>
        <dbReference type="EMBL" id="BAQ16905.1"/>
    </source>
</evidence>
<gene>
    <name evidence="2" type="ORF">GL4_1449</name>
</gene>
<dbReference type="RefSeq" id="WP_045366039.1">
    <property type="nucleotide sequence ID" value="NZ_AP014648.1"/>
</dbReference>
<protein>
    <submittedName>
        <fullName evidence="2">Uncharacterized protein</fullName>
    </submittedName>
</protein>